<dbReference type="GO" id="GO:0008270">
    <property type="term" value="F:zinc ion binding"/>
    <property type="evidence" value="ECO:0007669"/>
    <property type="project" value="UniProtKB-KW"/>
</dbReference>
<keyword evidence="6 16" id="KW-0812">Transmembrane</keyword>
<evidence type="ECO:0000313" key="20">
    <source>
        <dbReference type="Proteomes" id="UP000689195"/>
    </source>
</evidence>
<reference evidence="19" key="1">
    <citation type="submission" date="2021-01" db="EMBL/GenBank/DDBJ databases">
        <authorList>
            <consortium name="Genoscope - CEA"/>
            <person name="William W."/>
        </authorList>
    </citation>
    <scope>NUCLEOTIDE SEQUENCE</scope>
</reference>
<evidence type="ECO:0000256" key="12">
    <source>
        <dbReference type="ARBA" id="ARBA00022989"/>
    </source>
</evidence>
<dbReference type="InterPro" id="IPR044066">
    <property type="entry name" value="TRIAD_supradom"/>
</dbReference>
<dbReference type="InterPro" id="IPR018957">
    <property type="entry name" value="Znf_C3HC4_RING-type"/>
</dbReference>
<feature type="coiled-coil region" evidence="15">
    <location>
        <begin position="141"/>
        <end position="198"/>
    </location>
</feature>
<dbReference type="PROSITE" id="PS51873">
    <property type="entry name" value="TRIAD"/>
    <property type="match status" value="1"/>
</dbReference>
<keyword evidence="13 16" id="KW-0472">Membrane</keyword>
<dbReference type="FunFam" id="3.30.40.10:FF:000051">
    <property type="entry name" value="RBR-type E3 ubiquitin transferase"/>
    <property type="match status" value="1"/>
</dbReference>
<dbReference type="SMART" id="SM00647">
    <property type="entry name" value="IBR"/>
    <property type="match status" value="2"/>
</dbReference>
<evidence type="ECO:0000256" key="1">
    <source>
        <dbReference type="ARBA" id="ARBA00001798"/>
    </source>
</evidence>
<evidence type="ECO:0000256" key="4">
    <source>
        <dbReference type="ARBA" id="ARBA00012251"/>
    </source>
</evidence>
<evidence type="ECO:0000256" key="3">
    <source>
        <dbReference type="ARBA" id="ARBA00004906"/>
    </source>
</evidence>
<dbReference type="Pfam" id="PF22191">
    <property type="entry name" value="IBR_1"/>
    <property type="match status" value="1"/>
</dbReference>
<evidence type="ECO:0000256" key="2">
    <source>
        <dbReference type="ARBA" id="ARBA00004167"/>
    </source>
</evidence>
<dbReference type="InterPro" id="IPR001841">
    <property type="entry name" value="Znf_RING"/>
</dbReference>
<name>A0A8S1X5B4_9CILI</name>
<dbReference type="PANTHER" id="PTHR11685">
    <property type="entry name" value="RBR FAMILY RING FINGER AND IBR DOMAIN-CONTAINING"/>
    <property type="match status" value="1"/>
</dbReference>
<dbReference type="OrthoDB" id="10009520at2759"/>
<dbReference type="Pfam" id="PF01485">
    <property type="entry name" value="IBR"/>
    <property type="match status" value="1"/>
</dbReference>
<dbReference type="GO" id="GO:0031090">
    <property type="term" value="C:organelle membrane"/>
    <property type="evidence" value="ECO:0007669"/>
    <property type="project" value="UniProtKB-ARBA"/>
</dbReference>
<evidence type="ECO:0000259" key="18">
    <source>
        <dbReference type="PROSITE" id="PS51873"/>
    </source>
</evidence>
<dbReference type="InterPro" id="IPR002867">
    <property type="entry name" value="IBR_dom"/>
</dbReference>
<evidence type="ECO:0000259" key="17">
    <source>
        <dbReference type="PROSITE" id="PS50089"/>
    </source>
</evidence>
<dbReference type="PROSITE" id="PS50089">
    <property type="entry name" value="ZF_RING_2"/>
    <property type="match status" value="1"/>
</dbReference>
<dbReference type="CDD" id="cd20335">
    <property type="entry name" value="BRcat_RBR"/>
    <property type="match status" value="1"/>
</dbReference>
<accession>A0A8S1X5B4</accession>
<feature type="transmembrane region" description="Helical" evidence="16">
    <location>
        <begin position="467"/>
        <end position="494"/>
    </location>
</feature>
<keyword evidence="20" id="KW-1185">Reference proteome</keyword>
<evidence type="ECO:0000256" key="13">
    <source>
        <dbReference type="ARBA" id="ARBA00023136"/>
    </source>
</evidence>
<evidence type="ECO:0000313" key="19">
    <source>
        <dbReference type="EMBL" id="CAD8196020.1"/>
    </source>
</evidence>
<dbReference type="InterPro" id="IPR031127">
    <property type="entry name" value="E3_UB_ligase_RBR"/>
</dbReference>
<comment type="pathway">
    <text evidence="3">Protein modification; protein ubiquitination.</text>
</comment>
<sequence length="511" mass="61043">MIPSEEFEEFEEVILQKKSQSDAQYTIKQATQNFNQKLPTPQEQHISPEKQHNLCKDSLNESEILLELEEAPGLKKQYSDTSYDCKINKLKSFANKIIKNNKNHHLNQELSSNKNQQQNPKSILPVQSKGKNDERFSIIKFEHHDQELKELYRQLEEVELKILEKKKRLKVLNPIDENEQFEQDQQQIEIKVKQSNEEDTCLICGEDNKEIIQVLKCQHGFCQDCYEQYLNDRIIYAKVINIPCPQEGCSEIFPESVIENIVSLTKFKKYLRFKLQIEIANDPNKKLCPSVDCDYYVERKNSHNDFVMCKCGTFVCLKCGQIAHFFQQCQQAIDQNFIIALNKYNIKSCPKCKTNIEKNEGCNHMTCRCKYEYCWVCLQKYYEHHYKFWSPRGCAIWSNGKFKTHKVVNHPDLMRRIFFLPRLILFLFRIIMILLKLLSIALFKSFSKPFFRINKKLYRSRKPRRCFFRAIYFFFVQLFIVILVIIIFPFYFLFYRIYKEIKRLCHKGCSY</sequence>
<keyword evidence="7" id="KW-0479">Metal-binding</keyword>
<evidence type="ECO:0000256" key="9">
    <source>
        <dbReference type="ARBA" id="ARBA00022771"/>
    </source>
</evidence>
<feature type="domain" description="RING-type" evidence="17">
    <location>
        <begin position="201"/>
        <end position="245"/>
    </location>
</feature>
<keyword evidence="5" id="KW-0808">Transferase</keyword>
<evidence type="ECO:0000256" key="14">
    <source>
        <dbReference type="PROSITE-ProRule" id="PRU00175"/>
    </source>
</evidence>
<proteinExistence type="predicted"/>
<organism evidence="19 20">
    <name type="scientific">Paramecium pentaurelia</name>
    <dbReference type="NCBI Taxonomy" id="43138"/>
    <lineage>
        <taxon>Eukaryota</taxon>
        <taxon>Sar</taxon>
        <taxon>Alveolata</taxon>
        <taxon>Ciliophora</taxon>
        <taxon>Intramacronucleata</taxon>
        <taxon>Oligohymenophorea</taxon>
        <taxon>Peniculida</taxon>
        <taxon>Parameciidae</taxon>
        <taxon>Paramecium</taxon>
    </lineage>
</organism>
<evidence type="ECO:0000256" key="11">
    <source>
        <dbReference type="ARBA" id="ARBA00022833"/>
    </source>
</evidence>
<protein>
    <recommendedName>
        <fullName evidence="4">RBR-type E3 ubiquitin transferase</fullName>
        <ecNumber evidence="4">2.3.2.31</ecNumber>
    </recommendedName>
</protein>
<dbReference type="PROSITE" id="PS00518">
    <property type="entry name" value="ZF_RING_1"/>
    <property type="match status" value="1"/>
</dbReference>
<keyword evidence="11" id="KW-0862">Zinc</keyword>
<dbReference type="GO" id="GO:0005737">
    <property type="term" value="C:cytoplasm"/>
    <property type="evidence" value="ECO:0007669"/>
    <property type="project" value="UniProtKB-ARBA"/>
</dbReference>
<comment type="caution">
    <text evidence="19">The sequence shown here is derived from an EMBL/GenBank/DDBJ whole genome shotgun (WGS) entry which is preliminary data.</text>
</comment>
<gene>
    <name evidence="19" type="ORF">PPENT_87.1.T1110080</name>
</gene>
<comment type="subcellular location">
    <subcellularLocation>
        <location evidence="2">Membrane</location>
        <topology evidence="2">Single-pass membrane protein</topology>
    </subcellularLocation>
</comment>
<keyword evidence="15" id="KW-0175">Coiled coil</keyword>
<evidence type="ECO:0000256" key="7">
    <source>
        <dbReference type="ARBA" id="ARBA00022723"/>
    </source>
</evidence>
<dbReference type="GO" id="GO:0061630">
    <property type="term" value="F:ubiquitin protein ligase activity"/>
    <property type="evidence" value="ECO:0007669"/>
    <property type="project" value="UniProtKB-EC"/>
</dbReference>
<dbReference type="EMBL" id="CAJJDO010000111">
    <property type="protein sequence ID" value="CAD8196020.1"/>
    <property type="molecule type" value="Genomic_DNA"/>
</dbReference>
<feature type="transmembrane region" description="Helical" evidence="16">
    <location>
        <begin position="423"/>
        <end position="446"/>
    </location>
</feature>
<dbReference type="Proteomes" id="UP000689195">
    <property type="component" value="Unassembled WGS sequence"/>
</dbReference>
<evidence type="ECO:0000256" key="10">
    <source>
        <dbReference type="ARBA" id="ARBA00022786"/>
    </source>
</evidence>
<dbReference type="InterPro" id="IPR017907">
    <property type="entry name" value="Znf_RING_CS"/>
</dbReference>
<dbReference type="EC" id="2.3.2.31" evidence="4"/>
<keyword evidence="12 16" id="KW-1133">Transmembrane helix</keyword>
<evidence type="ECO:0000256" key="16">
    <source>
        <dbReference type="SAM" id="Phobius"/>
    </source>
</evidence>
<keyword evidence="9 14" id="KW-0863">Zinc-finger</keyword>
<dbReference type="AlphaFoldDB" id="A0A8S1X5B4"/>
<keyword evidence="8" id="KW-0677">Repeat</keyword>
<evidence type="ECO:0000256" key="5">
    <source>
        <dbReference type="ARBA" id="ARBA00022679"/>
    </source>
</evidence>
<comment type="catalytic activity">
    <reaction evidence="1">
        <text>[E2 ubiquitin-conjugating enzyme]-S-ubiquitinyl-L-cysteine + [acceptor protein]-L-lysine = [E2 ubiquitin-conjugating enzyme]-L-cysteine + [acceptor protein]-N(6)-ubiquitinyl-L-lysine.</text>
        <dbReference type="EC" id="2.3.2.31"/>
    </reaction>
</comment>
<evidence type="ECO:0000256" key="6">
    <source>
        <dbReference type="ARBA" id="ARBA00022692"/>
    </source>
</evidence>
<keyword evidence="10" id="KW-0833">Ubl conjugation pathway</keyword>
<feature type="domain" description="RING-type" evidence="18">
    <location>
        <begin position="197"/>
        <end position="395"/>
    </location>
</feature>
<dbReference type="GO" id="GO:0016567">
    <property type="term" value="P:protein ubiquitination"/>
    <property type="evidence" value="ECO:0007669"/>
    <property type="project" value="InterPro"/>
</dbReference>
<evidence type="ECO:0000256" key="8">
    <source>
        <dbReference type="ARBA" id="ARBA00022737"/>
    </source>
</evidence>
<evidence type="ECO:0000256" key="15">
    <source>
        <dbReference type="SAM" id="Coils"/>
    </source>
</evidence>
<dbReference type="Pfam" id="PF00097">
    <property type="entry name" value="zf-C3HC4"/>
    <property type="match status" value="1"/>
</dbReference>